<dbReference type="InterPro" id="IPR011250">
    <property type="entry name" value="OMP/PagP_B-barrel"/>
</dbReference>
<keyword evidence="3" id="KW-1185">Reference proteome</keyword>
<name>A0ABS0IAD6_9BACT</name>
<evidence type="ECO:0000313" key="3">
    <source>
        <dbReference type="Proteomes" id="UP000618931"/>
    </source>
</evidence>
<protein>
    <submittedName>
        <fullName evidence="2">Outer membrane beta-barrel protein</fullName>
    </submittedName>
</protein>
<dbReference type="SUPFAM" id="SSF56925">
    <property type="entry name" value="OMPA-like"/>
    <property type="match status" value="1"/>
</dbReference>
<sequence length="223" mass="24661">MPAAPALPAPLAQAPTPANPEKPALAHQPRFYVGLVGAPDITTVKFANVESPLPNLGVVLEYRLGSRLRVTTGLLRSTKQYKARRADYDFGDYGVYLTHRYFDDVDGSCTVLDVPLNLRYDLVSRPHYALYGSVGLSSFFMQREQYSYSYVEYNKPGYWSGEVVNANRHLFSILNLSAGYERALSSRWSLHAEPYVKLPLAGVGAGKLKLTSAGVFLGVKYGF</sequence>
<dbReference type="EMBL" id="JADQDM010000021">
    <property type="protein sequence ID" value="MBF9223947.1"/>
    <property type="molecule type" value="Genomic_DNA"/>
</dbReference>
<organism evidence="2 3">
    <name type="scientific">Hymenobacter ruricola</name>
    <dbReference type="NCBI Taxonomy" id="2791023"/>
    <lineage>
        <taxon>Bacteria</taxon>
        <taxon>Pseudomonadati</taxon>
        <taxon>Bacteroidota</taxon>
        <taxon>Cytophagia</taxon>
        <taxon>Cytophagales</taxon>
        <taxon>Hymenobacteraceae</taxon>
        <taxon>Hymenobacter</taxon>
    </lineage>
</organism>
<feature type="region of interest" description="Disordered" evidence="1">
    <location>
        <begin position="1"/>
        <end position="20"/>
    </location>
</feature>
<dbReference type="Proteomes" id="UP000618931">
    <property type="component" value="Unassembled WGS sequence"/>
</dbReference>
<proteinExistence type="predicted"/>
<evidence type="ECO:0000256" key="1">
    <source>
        <dbReference type="SAM" id="MobiDB-lite"/>
    </source>
</evidence>
<dbReference type="RefSeq" id="WP_196295372.1">
    <property type="nucleotide sequence ID" value="NZ_JADQDM010000021.1"/>
</dbReference>
<accession>A0ABS0IAD6</accession>
<gene>
    <name evidence="2" type="ORF">I2H31_22790</name>
</gene>
<comment type="caution">
    <text evidence="2">The sequence shown here is derived from an EMBL/GenBank/DDBJ whole genome shotgun (WGS) entry which is preliminary data.</text>
</comment>
<reference evidence="2 3" key="1">
    <citation type="submission" date="2020-11" db="EMBL/GenBank/DDBJ databases">
        <authorList>
            <person name="Kim M.K."/>
        </authorList>
    </citation>
    <scope>NUCLEOTIDE SEQUENCE [LARGE SCALE GENOMIC DNA]</scope>
    <source>
        <strain evidence="2 3">BT662</strain>
    </source>
</reference>
<evidence type="ECO:0000313" key="2">
    <source>
        <dbReference type="EMBL" id="MBF9223947.1"/>
    </source>
</evidence>